<dbReference type="Proteomes" id="UP000625682">
    <property type="component" value="Unassembled WGS sequence"/>
</dbReference>
<keyword evidence="2" id="KW-1185">Reference proteome</keyword>
<evidence type="ECO:0000313" key="2">
    <source>
        <dbReference type="Proteomes" id="UP000625682"/>
    </source>
</evidence>
<dbReference type="EMBL" id="BMMU01000014">
    <property type="protein sequence ID" value="GGJ42012.1"/>
    <property type="molecule type" value="Genomic_DNA"/>
</dbReference>
<comment type="caution">
    <text evidence="1">The sequence shown here is derived from an EMBL/GenBank/DDBJ whole genome shotgun (WGS) entry which is preliminary data.</text>
</comment>
<accession>A0A917L4Q4</accession>
<organism evidence="1 2">
    <name type="scientific">Streptomyces lacrimifluminis</name>
    <dbReference type="NCBI Taxonomy" id="1500077"/>
    <lineage>
        <taxon>Bacteria</taxon>
        <taxon>Bacillati</taxon>
        <taxon>Actinomycetota</taxon>
        <taxon>Actinomycetes</taxon>
        <taxon>Kitasatosporales</taxon>
        <taxon>Streptomycetaceae</taxon>
        <taxon>Streptomyces</taxon>
    </lineage>
</organism>
<name>A0A917L4Q4_9ACTN</name>
<sequence>MATALAVMRTVWGETLPGLRASDRFGAWIKSGQPLSQASPGLLARSSAFSSAGVPRYAALGSARKGQETRGAYLDFMRAGQSVLLPD</sequence>
<proteinExistence type="predicted"/>
<reference evidence="1" key="1">
    <citation type="journal article" date="2014" name="Int. J. Syst. Evol. Microbiol.">
        <title>Complete genome sequence of Corynebacterium casei LMG S-19264T (=DSM 44701T), isolated from a smear-ripened cheese.</title>
        <authorList>
            <consortium name="US DOE Joint Genome Institute (JGI-PGF)"/>
            <person name="Walter F."/>
            <person name="Albersmeier A."/>
            <person name="Kalinowski J."/>
            <person name="Ruckert C."/>
        </authorList>
    </citation>
    <scope>NUCLEOTIDE SEQUENCE</scope>
    <source>
        <strain evidence="1">CGMCC 4.7272</strain>
    </source>
</reference>
<gene>
    <name evidence="1" type="ORF">GCM10012282_43430</name>
</gene>
<evidence type="ECO:0000313" key="1">
    <source>
        <dbReference type="EMBL" id="GGJ42012.1"/>
    </source>
</evidence>
<reference evidence="1" key="2">
    <citation type="submission" date="2020-09" db="EMBL/GenBank/DDBJ databases">
        <authorList>
            <person name="Sun Q."/>
            <person name="Zhou Y."/>
        </authorList>
    </citation>
    <scope>NUCLEOTIDE SEQUENCE</scope>
    <source>
        <strain evidence="1">CGMCC 4.7272</strain>
    </source>
</reference>
<dbReference type="AlphaFoldDB" id="A0A917L4Q4"/>
<protein>
    <submittedName>
        <fullName evidence="1">Uncharacterized protein</fullName>
    </submittedName>
</protein>